<dbReference type="RefSeq" id="WP_265581766.1">
    <property type="nucleotide sequence ID" value="NZ_CP036172.1"/>
</dbReference>
<feature type="domain" description="DUF8148" evidence="1">
    <location>
        <begin position="198"/>
        <end position="352"/>
    </location>
</feature>
<dbReference type="InterPro" id="IPR059016">
    <property type="entry name" value="DUF8148_C"/>
</dbReference>
<evidence type="ECO:0000313" key="2">
    <source>
        <dbReference type="EMBL" id="QSZ66424.1"/>
    </source>
</evidence>
<dbReference type="AlphaFoldDB" id="A0A8A3S486"/>
<dbReference type="KEGG" id="maqe:RJ40_02380"/>
<dbReference type="Pfam" id="PF26475">
    <property type="entry name" value="DUF8148_C"/>
    <property type="match status" value="1"/>
</dbReference>
<reference evidence="2" key="1">
    <citation type="journal article" date="2001" name="Int. J. Syst. Evol. Microbiol.">
        <title>Methanofollis aquaemaris sp. nov., a methanogen isolated from an aquaculture fish pond.</title>
        <authorList>
            <person name="Lai M.C."/>
            <person name="Chen S.C."/>
        </authorList>
    </citation>
    <scope>NUCLEOTIDE SEQUENCE</scope>
    <source>
        <strain evidence="2">N2F9704</strain>
    </source>
</reference>
<dbReference type="Proteomes" id="UP001042704">
    <property type="component" value="Chromosome"/>
</dbReference>
<keyword evidence="3" id="KW-1185">Reference proteome</keyword>
<proteinExistence type="predicted"/>
<protein>
    <recommendedName>
        <fullName evidence="1">DUF8148 domain-containing protein</fullName>
    </recommendedName>
</protein>
<name>A0A8A3S486_9EURY</name>
<organism evidence="2 3">
    <name type="scientific">Methanofollis aquaemaris</name>
    <dbReference type="NCBI Taxonomy" id="126734"/>
    <lineage>
        <taxon>Archaea</taxon>
        <taxon>Methanobacteriati</taxon>
        <taxon>Methanobacteriota</taxon>
        <taxon>Stenosarchaea group</taxon>
        <taxon>Methanomicrobia</taxon>
        <taxon>Methanomicrobiales</taxon>
        <taxon>Methanomicrobiaceae</taxon>
        <taxon>Methanofollis</taxon>
    </lineage>
</organism>
<dbReference type="GeneID" id="76423173"/>
<accession>A0A8A3S486</accession>
<evidence type="ECO:0000313" key="3">
    <source>
        <dbReference type="Proteomes" id="UP001042704"/>
    </source>
</evidence>
<reference evidence="2" key="2">
    <citation type="submission" date="2019-02" db="EMBL/GenBank/DDBJ databases">
        <authorList>
            <person name="Chen S.-C."/>
            <person name="Chien H.-H."/>
            <person name="Lai M.-C."/>
        </authorList>
    </citation>
    <scope>NUCLEOTIDE SEQUENCE</scope>
    <source>
        <strain evidence="2">N2F9704</strain>
    </source>
</reference>
<gene>
    <name evidence="2" type="ORF">RJ40_02380</name>
</gene>
<sequence length="516" mass="60839">MILGGAKFTVLYDRVCSVLNHPGKSGDALYHRLRRRIQRWEEAGYVRLHHNVIDPLSVEPQQKKGLYVDATPNILNLMQEVQNSKRLCTPAFSSSDSEKETKRRFSILPSFFPKRVSHERRVAMARAMHLRYYPLFVRPDPEHLNPELEAWINRQDRLFQEWLVNCENNRIVLEHCGGADGPDHVVLPITTRFNNAGRKVEMLKKFETAIDNSLELFDKAVFLTLTTDPKIWMSPAGSPQERIIKDKDGNQLARFNFKGKGLSLYDANRHESIAWRGWYEAEVHRRKVRIPYLRVIEFQKNGLIHDHILLFGIDWIKDWKQLAYEWGIEREQGFMVHAYVVRNRNGRWEWKDSKNRPQDAKKEENPADYLKKYLKKALFTEEGFWNYWTFNKRFFTMSQSLRYLDEGAEIKAAMKKAVQRWRQEHGPHYQFKGVFHRDDLPDALRRLERPRVRGYEDPLIYNDPAHIPGPLEEEENEREYWRKRRAEESLSFAPATSLLSKSGAADLKGLSLADFM</sequence>
<dbReference type="EMBL" id="CP036172">
    <property type="protein sequence ID" value="QSZ66424.1"/>
    <property type="molecule type" value="Genomic_DNA"/>
</dbReference>
<evidence type="ECO:0000259" key="1">
    <source>
        <dbReference type="Pfam" id="PF26475"/>
    </source>
</evidence>